<sequence>MTIQIPKCVNKNLFNPGYFAGECNGLDVLFGILCWNLWKRRNGFIFDSNFIEHETVLEKSLQLQQQCSRAMENAENSIISIRLRKVKLVCRRKPNLGWYKLKIDGFKLDWRNGQKRSILEVDSIDIINILKSDVKYGEFNLIQKARDYLKKK</sequence>
<name>A0A7J8X6V1_GOSAI</name>
<evidence type="ECO:0000313" key="1">
    <source>
        <dbReference type="EMBL" id="MBA0682820.1"/>
    </source>
</evidence>
<gene>
    <name evidence="1" type="ORF">Goari_024510</name>
</gene>
<dbReference type="Proteomes" id="UP000593577">
    <property type="component" value="Unassembled WGS sequence"/>
</dbReference>
<keyword evidence="2" id="KW-1185">Reference proteome</keyword>
<reference evidence="1 2" key="1">
    <citation type="journal article" date="2019" name="Genome Biol. Evol.">
        <title>Insights into the evolution of the New World diploid cottons (Gossypium, subgenus Houzingenia) based on genome sequencing.</title>
        <authorList>
            <person name="Grover C.E."/>
            <person name="Arick M.A. 2nd"/>
            <person name="Thrash A."/>
            <person name="Conover J.L."/>
            <person name="Sanders W.S."/>
            <person name="Peterson D.G."/>
            <person name="Frelichowski J.E."/>
            <person name="Scheffler J.A."/>
            <person name="Scheffler B.E."/>
            <person name="Wendel J.F."/>
        </authorList>
    </citation>
    <scope>NUCLEOTIDE SEQUENCE [LARGE SCALE GENOMIC DNA]</scope>
    <source>
        <strain evidence="1">185</strain>
        <tissue evidence="1">Leaf</tissue>
    </source>
</reference>
<proteinExistence type="predicted"/>
<evidence type="ECO:0000313" key="2">
    <source>
        <dbReference type="Proteomes" id="UP000593577"/>
    </source>
</evidence>
<dbReference type="AlphaFoldDB" id="A0A7J8X6V1"/>
<dbReference type="EMBL" id="JABFAA010000005">
    <property type="protein sequence ID" value="MBA0682820.1"/>
    <property type="molecule type" value="Genomic_DNA"/>
</dbReference>
<protein>
    <submittedName>
        <fullName evidence="1">Uncharacterized protein</fullName>
    </submittedName>
</protein>
<comment type="caution">
    <text evidence="1">The sequence shown here is derived from an EMBL/GenBank/DDBJ whole genome shotgun (WGS) entry which is preliminary data.</text>
</comment>
<organism evidence="1 2">
    <name type="scientific">Gossypium aridum</name>
    <name type="common">American cotton</name>
    <name type="synonym">Erioxylum aridum</name>
    <dbReference type="NCBI Taxonomy" id="34290"/>
    <lineage>
        <taxon>Eukaryota</taxon>
        <taxon>Viridiplantae</taxon>
        <taxon>Streptophyta</taxon>
        <taxon>Embryophyta</taxon>
        <taxon>Tracheophyta</taxon>
        <taxon>Spermatophyta</taxon>
        <taxon>Magnoliopsida</taxon>
        <taxon>eudicotyledons</taxon>
        <taxon>Gunneridae</taxon>
        <taxon>Pentapetalae</taxon>
        <taxon>rosids</taxon>
        <taxon>malvids</taxon>
        <taxon>Malvales</taxon>
        <taxon>Malvaceae</taxon>
        <taxon>Malvoideae</taxon>
        <taxon>Gossypium</taxon>
    </lineage>
</organism>
<accession>A0A7J8X6V1</accession>